<name>A0A268QVF5_SHOCL</name>
<feature type="non-terminal residue" evidence="2">
    <location>
        <position position="67"/>
    </location>
</feature>
<feature type="non-terminal residue" evidence="2">
    <location>
        <position position="1"/>
    </location>
</feature>
<sequence>SVAGTQGPGARPEGFKPDPCDPSTLNLRWINRETQYDHIDTVEEWILQSNGGPKKRRTLLNLRRPFS</sequence>
<evidence type="ECO:0000313" key="3">
    <source>
        <dbReference type="Proteomes" id="UP000216133"/>
    </source>
</evidence>
<reference evidence="2 3" key="1">
    <citation type="submission" date="2017-07" db="EMBL/GenBank/DDBJ databases">
        <title>Isolation and whole genome analysis of endospore-forming bacteria from heroin.</title>
        <authorList>
            <person name="Kalinowski J."/>
            <person name="Ahrens B."/>
            <person name="Al-Dilaimi A."/>
            <person name="Winkler A."/>
            <person name="Wibberg D."/>
            <person name="Schleenbecker U."/>
            <person name="Ruckert C."/>
            <person name="Wolfel R."/>
            <person name="Grass G."/>
        </authorList>
    </citation>
    <scope>NUCLEOTIDE SEQUENCE [LARGE SCALE GENOMIC DNA]</scope>
    <source>
        <strain evidence="2 3">7523-2</strain>
    </source>
</reference>
<accession>A0A268QVF5</accession>
<dbReference type="EMBL" id="NPBS01001087">
    <property type="protein sequence ID" value="PAF11526.1"/>
    <property type="molecule type" value="Genomic_DNA"/>
</dbReference>
<evidence type="ECO:0000256" key="1">
    <source>
        <dbReference type="SAM" id="MobiDB-lite"/>
    </source>
</evidence>
<organism evidence="2 3">
    <name type="scientific">Shouchella clausii</name>
    <name type="common">Alkalihalobacillus clausii</name>
    <dbReference type="NCBI Taxonomy" id="79880"/>
    <lineage>
        <taxon>Bacteria</taxon>
        <taxon>Bacillati</taxon>
        <taxon>Bacillota</taxon>
        <taxon>Bacilli</taxon>
        <taxon>Bacillales</taxon>
        <taxon>Bacillaceae</taxon>
        <taxon>Shouchella</taxon>
    </lineage>
</organism>
<proteinExistence type="predicted"/>
<dbReference type="Proteomes" id="UP000216133">
    <property type="component" value="Unassembled WGS sequence"/>
</dbReference>
<evidence type="ECO:0000313" key="2">
    <source>
        <dbReference type="EMBL" id="PAF11526.1"/>
    </source>
</evidence>
<dbReference type="AlphaFoldDB" id="A0A268QVF5"/>
<gene>
    <name evidence="2" type="ORF">CHH61_26840</name>
</gene>
<feature type="region of interest" description="Disordered" evidence="1">
    <location>
        <begin position="1"/>
        <end position="22"/>
    </location>
</feature>
<protein>
    <submittedName>
        <fullName evidence="2">Uncharacterized protein</fullName>
    </submittedName>
</protein>
<comment type="caution">
    <text evidence="2">The sequence shown here is derived from an EMBL/GenBank/DDBJ whole genome shotgun (WGS) entry which is preliminary data.</text>
</comment>